<name>A0A941GTR0_9CHRO</name>
<feature type="compositionally biased region" description="Basic and acidic residues" evidence="1">
    <location>
        <begin position="105"/>
        <end position="116"/>
    </location>
</feature>
<evidence type="ECO:0000313" key="2">
    <source>
        <dbReference type="EMBL" id="MBR8826803.1"/>
    </source>
</evidence>
<gene>
    <name evidence="2" type="ORF">DSM107014_02690</name>
</gene>
<dbReference type="AlphaFoldDB" id="A0A941GTR0"/>
<dbReference type="EMBL" id="JADQBC010000011">
    <property type="protein sequence ID" value="MBR8826803.1"/>
    <property type="molecule type" value="Genomic_DNA"/>
</dbReference>
<feature type="compositionally biased region" description="Acidic residues" evidence="1">
    <location>
        <begin position="117"/>
        <end position="142"/>
    </location>
</feature>
<proteinExistence type="predicted"/>
<feature type="region of interest" description="Disordered" evidence="1">
    <location>
        <begin position="71"/>
        <end position="162"/>
    </location>
</feature>
<feature type="compositionally biased region" description="Acidic residues" evidence="1">
    <location>
        <begin position="149"/>
        <end position="162"/>
    </location>
</feature>
<sequence>MSGKKSKNNSSSYRLDPSVYKFENSHVNINDIYIENHSLDDCKEQETKTNIEKPSFFSSLFSKRNETNITTTQKCLDNNQENEKNIENQDYRDDNLSGEINQEEELSKPETDRLLESENEGEEELSEAETDSLLEPENEGESESSTIEMDNDEGGESLDFEL</sequence>
<evidence type="ECO:0000313" key="3">
    <source>
        <dbReference type="Proteomes" id="UP000767446"/>
    </source>
</evidence>
<evidence type="ECO:0000256" key="1">
    <source>
        <dbReference type="SAM" id="MobiDB-lite"/>
    </source>
</evidence>
<organism evidence="2 3">
    <name type="scientific">Gomphosphaeria aponina SAG 52.96 = DSM 107014</name>
    <dbReference type="NCBI Taxonomy" id="1521640"/>
    <lineage>
        <taxon>Bacteria</taxon>
        <taxon>Bacillati</taxon>
        <taxon>Cyanobacteriota</taxon>
        <taxon>Cyanophyceae</taxon>
        <taxon>Oscillatoriophycideae</taxon>
        <taxon>Chroococcales</taxon>
        <taxon>Gomphosphaeriaceae</taxon>
        <taxon>Gomphosphaeria</taxon>
    </lineage>
</organism>
<reference evidence="2" key="1">
    <citation type="submission" date="2021-02" db="EMBL/GenBank/DDBJ databases">
        <title>Metagenome analyses of Stigonema ocellatum DSM 106950, Chlorogloea purpurea SAG 13.99 and Gomphosphaeria aponina DSM 107014.</title>
        <authorList>
            <person name="Marter P."/>
            <person name="Huang S."/>
        </authorList>
    </citation>
    <scope>NUCLEOTIDE SEQUENCE</scope>
    <source>
        <strain evidence="2">JP213</strain>
    </source>
</reference>
<protein>
    <submittedName>
        <fullName evidence="2">Uncharacterized protein</fullName>
    </submittedName>
</protein>
<feature type="compositionally biased region" description="Basic and acidic residues" evidence="1">
    <location>
        <begin position="81"/>
        <end position="95"/>
    </location>
</feature>
<accession>A0A941GTR0</accession>
<comment type="caution">
    <text evidence="2">The sequence shown here is derived from an EMBL/GenBank/DDBJ whole genome shotgun (WGS) entry which is preliminary data.</text>
</comment>
<dbReference type="Proteomes" id="UP000767446">
    <property type="component" value="Unassembled WGS sequence"/>
</dbReference>